<sequence length="366" mass="41188">MKGREFFLQGLAVLFCGQNVLGGQLSIEQVILLLSVHLIIYLSSQVVHTIAVKKILLSVDMAYLSVLVIGQYPIFMILLILVLLAYWCDISSPMEKVILLVGILGIGFINIQHILVNWFIYSVLTISEICHYWDRSKLETFNKQRTILMGQISSLGHAVEASKQEKKQTTYITKVSERNQLAQKLHDKIGHLLAGNVMQLEAIKLIIIKDQAKGLELMTRVIESLRGGMEEVRYTLKELKPAASESGLSQVKGILEGFREKSGIVSELIYKGDLERISLDIWFVIQENLKETLTNFMKYSNGDQFEVKIEVLHQLIKVSFKDNGFIKGPIKSGLGLIGIEERTLGVGGKLILNIDNGFETIMLIKR</sequence>
<dbReference type="EC" id="2.7.13.3" evidence="2"/>
<evidence type="ECO:0000256" key="9">
    <source>
        <dbReference type="SAM" id="Phobius"/>
    </source>
</evidence>
<keyword evidence="9" id="KW-0812">Transmembrane</keyword>
<accession>A0AA42IZL6</accession>
<keyword evidence="9" id="KW-1133">Transmembrane helix</keyword>
<dbReference type="Gene3D" id="1.20.5.1930">
    <property type="match status" value="1"/>
</dbReference>
<evidence type="ECO:0000256" key="6">
    <source>
        <dbReference type="ARBA" id="ARBA00022777"/>
    </source>
</evidence>
<gene>
    <name evidence="11" type="ORF">PBV87_03295</name>
</gene>
<evidence type="ECO:0000256" key="4">
    <source>
        <dbReference type="ARBA" id="ARBA00022679"/>
    </source>
</evidence>
<dbReference type="EMBL" id="JAQIFT010000014">
    <property type="protein sequence ID" value="MDA3730532.1"/>
    <property type="molecule type" value="Genomic_DNA"/>
</dbReference>
<dbReference type="Gene3D" id="3.30.565.10">
    <property type="entry name" value="Histidine kinase-like ATPase, C-terminal domain"/>
    <property type="match status" value="1"/>
</dbReference>
<dbReference type="RefSeq" id="WP_271011143.1">
    <property type="nucleotide sequence ID" value="NZ_JAQIFT010000014.1"/>
</dbReference>
<feature type="transmembrane region" description="Helical" evidence="9">
    <location>
        <begin position="98"/>
        <end position="121"/>
    </location>
</feature>
<dbReference type="GO" id="GO:0016020">
    <property type="term" value="C:membrane"/>
    <property type="evidence" value="ECO:0007669"/>
    <property type="project" value="InterPro"/>
</dbReference>
<evidence type="ECO:0000256" key="8">
    <source>
        <dbReference type="ARBA" id="ARBA00023012"/>
    </source>
</evidence>
<evidence type="ECO:0000313" key="11">
    <source>
        <dbReference type="EMBL" id="MDA3730532.1"/>
    </source>
</evidence>
<dbReference type="PANTHER" id="PTHR24421">
    <property type="entry name" value="NITRATE/NITRITE SENSOR PROTEIN NARX-RELATED"/>
    <property type="match status" value="1"/>
</dbReference>
<dbReference type="GO" id="GO:0005524">
    <property type="term" value="F:ATP binding"/>
    <property type="evidence" value="ECO:0007669"/>
    <property type="project" value="UniProtKB-KW"/>
</dbReference>
<dbReference type="InterPro" id="IPR036890">
    <property type="entry name" value="HATPase_C_sf"/>
</dbReference>
<keyword evidence="7" id="KW-0067">ATP-binding</keyword>
<keyword evidence="8" id="KW-0902">Two-component regulatory system</keyword>
<reference evidence="11" key="1">
    <citation type="journal article" date="2023" name="Int. J. Syst. Evol. Microbiol.">
        <title>&lt;i&gt;Holtiella tumoricola&lt;/i&gt; gen. nov. sp. nov., isolated from a human clinical sample.</title>
        <authorList>
            <person name="Allen-Vercoe E."/>
            <person name="Daigneault M.C."/>
            <person name="Vancuren S.J."/>
            <person name="Cochrane K."/>
            <person name="O'Neal L.L."/>
            <person name="Sankaranarayanan K."/>
            <person name="Lawson P.A."/>
        </authorList>
    </citation>
    <scope>NUCLEOTIDE SEQUENCE</scope>
    <source>
        <strain evidence="11">CC70A</strain>
    </source>
</reference>
<evidence type="ECO:0000256" key="7">
    <source>
        <dbReference type="ARBA" id="ARBA00022840"/>
    </source>
</evidence>
<proteinExistence type="predicted"/>
<evidence type="ECO:0000256" key="3">
    <source>
        <dbReference type="ARBA" id="ARBA00022553"/>
    </source>
</evidence>
<comment type="caution">
    <text evidence="11">The sequence shown here is derived from an EMBL/GenBank/DDBJ whole genome shotgun (WGS) entry which is preliminary data.</text>
</comment>
<dbReference type="InterPro" id="IPR050482">
    <property type="entry name" value="Sensor_HK_TwoCompSys"/>
</dbReference>
<keyword evidence="5" id="KW-0547">Nucleotide-binding</keyword>
<organism evidence="11 12">
    <name type="scientific">Holtiella tumoricola</name>
    <dbReference type="NCBI Taxonomy" id="3018743"/>
    <lineage>
        <taxon>Bacteria</taxon>
        <taxon>Bacillati</taxon>
        <taxon>Bacillota</taxon>
        <taxon>Clostridia</taxon>
        <taxon>Lachnospirales</taxon>
        <taxon>Cellulosilyticaceae</taxon>
        <taxon>Holtiella</taxon>
    </lineage>
</organism>
<dbReference type="GO" id="GO:0046983">
    <property type="term" value="F:protein dimerization activity"/>
    <property type="evidence" value="ECO:0007669"/>
    <property type="project" value="InterPro"/>
</dbReference>
<evidence type="ECO:0000256" key="5">
    <source>
        <dbReference type="ARBA" id="ARBA00022741"/>
    </source>
</evidence>
<keyword evidence="6 11" id="KW-0418">Kinase</keyword>
<dbReference type="GO" id="GO:0000155">
    <property type="term" value="F:phosphorelay sensor kinase activity"/>
    <property type="evidence" value="ECO:0007669"/>
    <property type="project" value="InterPro"/>
</dbReference>
<keyword evidence="9" id="KW-0472">Membrane</keyword>
<feature type="transmembrane region" description="Helical" evidence="9">
    <location>
        <begin position="63"/>
        <end position="86"/>
    </location>
</feature>
<dbReference type="Pfam" id="PF07730">
    <property type="entry name" value="HisKA_3"/>
    <property type="match status" value="1"/>
</dbReference>
<dbReference type="PANTHER" id="PTHR24421:SF10">
    <property type="entry name" value="NITRATE_NITRITE SENSOR PROTEIN NARQ"/>
    <property type="match status" value="1"/>
</dbReference>
<protein>
    <recommendedName>
        <fullName evidence="2">histidine kinase</fullName>
        <ecNumber evidence="2">2.7.13.3</ecNumber>
    </recommendedName>
</protein>
<keyword evidence="4" id="KW-0808">Transferase</keyword>
<evidence type="ECO:0000256" key="1">
    <source>
        <dbReference type="ARBA" id="ARBA00000085"/>
    </source>
</evidence>
<comment type="catalytic activity">
    <reaction evidence="1">
        <text>ATP + protein L-histidine = ADP + protein N-phospho-L-histidine.</text>
        <dbReference type="EC" id="2.7.13.3"/>
    </reaction>
</comment>
<feature type="domain" description="Signal transduction histidine kinase subgroup 3 dimerisation and phosphoacceptor" evidence="10">
    <location>
        <begin position="177"/>
        <end position="243"/>
    </location>
</feature>
<keyword evidence="3" id="KW-0597">Phosphoprotein</keyword>
<feature type="transmembrane region" description="Helical" evidence="9">
    <location>
        <begin position="32"/>
        <end position="51"/>
    </location>
</feature>
<name>A0AA42IZL6_9FIRM</name>
<dbReference type="InterPro" id="IPR011712">
    <property type="entry name" value="Sig_transdc_His_kin_sub3_dim/P"/>
</dbReference>
<dbReference type="AlphaFoldDB" id="A0AA42IZL6"/>
<dbReference type="Proteomes" id="UP001169242">
    <property type="component" value="Unassembled WGS sequence"/>
</dbReference>
<keyword evidence="12" id="KW-1185">Reference proteome</keyword>
<evidence type="ECO:0000256" key="2">
    <source>
        <dbReference type="ARBA" id="ARBA00012438"/>
    </source>
</evidence>
<evidence type="ECO:0000259" key="10">
    <source>
        <dbReference type="Pfam" id="PF07730"/>
    </source>
</evidence>
<evidence type="ECO:0000313" key="12">
    <source>
        <dbReference type="Proteomes" id="UP001169242"/>
    </source>
</evidence>